<keyword evidence="3" id="KW-1185">Reference proteome</keyword>
<accession>A0ABP8XF63</accession>
<comment type="caution">
    <text evidence="2">The sequence shown here is derived from an EMBL/GenBank/DDBJ whole genome shotgun (WGS) entry which is preliminary data.</text>
</comment>
<proteinExistence type="predicted"/>
<evidence type="ECO:0000256" key="1">
    <source>
        <dbReference type="SAM" id="SignalP"/>
    </source>
</evidence>
<name>A0ABP8XF63_9MICC</name>
<evidence type="ECO:0008006" key="4">
    <source>
        <dbReference type="Google" id="ProtNLM"/>
    </source>
</evidence>
<keyword evidence="1" id="KW-0732">Signal</keyword>
<gene>
    <name evidence="2" type="ORF">GCM10025781_26940</name>
</gene>
<feature type="chain" id="PRO_5047203932" description="DUF4440 domain-containing protein" evidence="1">
    <location>
        <begin position="24"/>
        <end position="202"/>
    </location>
</feature>
<protein>
    <recommendedName>
        <fullName evidence="4">DUF4440 domain-containing protein</fullName>
    </recommendedName>
</protein>
<evidence type="ECO:0000313" key="2">
    <source>
        <dbReference type="EMBL" id="GAA4706871.1"/>
    </source>
</evidence>
<sequence>MAEMMRHPLRLAAALLMCVLPLAACGSSNEAQQVFQEATASPTARQLGEGTFATADNADRTDVDSTAEVTALMLHSWDTASDRTETAAAIRTQSLMSPDWAAHQVEPERNAAGAPWLTAAQHESYSTPTIVPVHGDINQDIAPDKAIRAYTVEWAWNTRDGATIHEMDRRQVTLYLEERDGQWEVVGHQSRDIGGAQQVDGR</sequence>
<reference evidence="3" key="1">
    <citation type="journal article" date="2019" name="Int. J. Syst. Evol. Microbiol.">
        <title>The Global Catalogue of Microorganisms (GCM) 10K type strain sequencing project: providing services to taxonomists for standard genome sequencing and annotation.</title>
        <authorList>
            <consortium name="The Broad Institute Genomics Platform"/>
            <consortium name="The Broad Institute Genome Sequencing Center for Infectious Disease"/>
            <person name="Wu L."/>
            <person name="Ma J."/>
        </authorList>
    </citation>
    <scope>NUCLEOTIDE SEQUENCE [LARGE SCALE GENOMIC DNA]</scope>
    <source>
        <strain evidence="3">JCM 18958</strain>
    </source>
</reference>
<feature type="signal peptide" evidence="1">
    <location>
        <begin position="1"/>
        <end position="23"/>
    </location>
</feature>
<evidence type="ECO:0000313" key="3">
    <source>
        <dbReference type="Proteomes" id="UP001501446"/>
    </source>
</evidence>
<dbReference type="Proteomes" id="UP001501446">
    <property type="component" value="Unassembled WGS sequence"/>
</dbReference>
<dbReference type="EMBL" id="BAABLN010000060">
    <property type="protein sequence ID" value="GAA4706871.1"/>
    <property type="molecule type" value="Genomic_DNA"/>
</dbReference>
<organism evidence="2 3">
    <name type="scientific">Kocuria gwangalliensis</name>
    <dbReference type="NCBI Taxonomy" id="501592"/>
    <lineage>
        <taxon>Bacteria</taxon>
        <taxon>Bacillati</taxon>
        <taxon>Actinomycetota</taxon>
        <taxon>Actinomycetes</taxon>
        <taxon>Micrococcales</taxon>
        <taxon>Micrococcaceae</taxon>
        <taxon>Kocuria</taxon>
    </lineage>
</organism>